<evidence type="ECO:0000313" key="1">
    <source>
        <dbReference type="EMBL" id="KAB2519130.1"/>
    </source>
</evidence>
<sequence length="62" mass="6967">MSPAIAQTKKRLLSIFYADYVYVISRNGRRGGEKLFKERLKAAEKTVLCSRSGSDCAKVRQA</sequence>
<gene>
    <name evidence="2" type="ORF">B9Q30_09765</name>
    <name evidence="1" type="ORF">F9C29_12710</name>
</gene>
<comment type="caution">
    <text evidence="2">The sequence shown here is derived from an EMBL/GenBank/DDBJ whole genome shotgun (WGS) entry which is preliminary data.</text>
</comment>
<reference evidence="1 4" key="2">
    <citation type="submission" date="2019-09" db="EMBL/GenBank/DDBJ databases">
        <title>Reversal of blaTEM antimicrobial resistance by CRISPR-Cas9 in clinical E. coli and other Enterobacteriaceae strains.</title>
        <authorList>
            <person name="Tagliaferri T."/>
            <person name="Guimaraes N."/>
            <person name="Pereira M."/>
            <person name="Felicori L."/>
            <person name="Horz H.-P."/>
            <person name="Santos S."/>
            <person name="Mendes T."/>
        </authorList>
    </citation>
    <scope>NUCLEOTIDE SEQUENCE [LARGE SCALE GENOMIC DNA]</scope>
    <source>
        <strain evidence="1 4">E2_blaTEM_MG</strain>
    </source>
</reference>
<evidence type="ECO:0000313" key="3">
    <source>
        <dbReference type="Proteomes" id="UP000229974"/>
    </source>
</evidence>
<evidence type="ECO:0000313" key="2">
    <source>
        <dbReference type="EMBL" id="PJD86180.1"/>
    </source>
</evidence>
<reference evidence="2 3" key="1">
    <citation type="journal article" date="2017" name="J. Antimicrob. Chemother.">
        <title>Characterization of the population structure, drug resistance mechanisms and plasmids of the community-associated Enterobacter cloacae complex in China.</title>
        <authorList>
            <person name="Zhou K."/>
            <person name="Yu W."/>
            <person name="Cao X."/>
            <person name="Shen P."/>
            <person name="Lu H."/>
            <person name="Luo Q."/>
            <person name="Rossen J.W.A."/>
            <person name="Xiao Y."/>
        </authorList>
    </citation>
    <scope>NUCLEOTIDE SEQUENCE [LARGE SCALE GENOMIC DNA]</scope>
    <source>
        <strain evidence="2 3">ECC904</strain>
    </source>
</reference>
<protein>
    <submittedName>
        <fullName evidence="2">Uncharacterized protein</fullName>
    </submittedName>
</protein>
<proteinExistence type="predicted"/>
<evidence type="ECO:0000313" key="4">
    <source>
        <dbReference type="Proteomes" id="UP000476281"/>
    </source>
</evidence>
<dbReference type="AlphaFoldDB" id="A0A222RDA4"/>
<organism evidence="2 3">
    <name type="scientific">Enterobacter hormaechei</name>
    <dbReference type="NCBI Taxonomy" id="158836"/>
    <lineage>
        <taxon>Bacteria</taxon>
        <taxon>Pseudomonadati</taxon>
        <taxon>Pseudomonadota</taxon>
        <taxon>Gammaproteobacteria</taxon>
        <taxon>Enterobacterales</taxon>
        <taxon>Enterobacteriaceae</taxon>
        <taxon>Enterobacter</taxon>
        <taxon>Enterobacter cloacae complex</taxon>
    </lineage>
</organism>
<name>A0A222RDA4_9ENTR</name>
<dbReference type="EMBL" id="NEEW01000005">
    <property type="protein sequence ID" value="PJD86180.1"/>
    <property type="molecule type" value="Genomic_DNA"/>
</dbReference>
<dbReference type="Proteomes" id="UP000229974">
    <property type="component" value="Unassembled WGS sequence"/>
</dbReference>
<dbReference type="EMBL" id="WBSZ01000371">
    <property type="protein sequence ID" value="KAB2519130.1"/>
    <property type="molecule type" value="Genomic_DNA"/>
</dbReference>
<accession>A0A222RDA4</accession>
<dbReference type="Proteomes" id="UP000476281">
    <property type="component" value="Unassembled WGS sequence"/>
</dbReference>